<evidence type="ECO:0000313" key="2">
    <source>
        <dbReference type="Proteomes" id="UP000015750"/>
    </source>
</evidence>
<evidence type="ECO:0000313" key="1">
    <source>
        <dbReference type="EMBL" id="EPI04445.1"/>
    </source>
</evidence>
<organism evidence="1 2">
    <name type="scientific">Enterococcus faecalis RP2S-4</name>
    <dbReference type="NCBI Taxonomy" id="1244145"/>
    <lineage>
        <taxon>Bacteria</taxon>
        <taxon>Bacillati</taxon>
        <taxon>Bacillota</taxon>
        <taxon>Bacilli</taxon>
        <taxon>Lactobacillales</taxon>
        <taxon>Enterococcaceae</taxon>
        <taxon>Enterococcus</taxon>
    </lineage>
</organism>
<name>A0ABC9TGG2_ENTFL</name>
<comment type="caution">
    <text evidence="1">The sequence shown here is derived from an EMBL/GenBank/DDBJ whole genome shotgun (WGS) entry which is preliminary data.</text>
</comment>
<sequence length="51" mass="5864">MAPKIFSKSLEHKNPPQCYCFFYSSGKKKKVRVVALKSVGNCVFRKNNIKN</sequence>
<dbReference type="EMBL" id="ATIR01000108">
    <property type="protein sequence ID" value="EPI04445.1"/>
    <property type="molecule type" value="Genomic_DNA"/>
</dbReference>
<gene>
    <name evidence="1" type="ORF">D358_02977</name>
</gene>
<proteinExistence type="predicted"/>
<dbReference type="Proteomes" id="UP000015750">
    <property type="component" value="Unassembled WGS sequence"/>
</dbReference>
<reference evidence="1 2" key="1">
    <citation type="submission" date="2013-06" db="EMBL/GenBank/DDBJ databases">
        <authorList>
            <person name="Weinstock G."/>
            <person name="Sodergren E."/>
            <person name="Lobos E.A."/>
            <person name="Fulton L."/>
            <person name="Fulton R."/>
            <person name="Courtney L."/>
            <person name="Fronick C."/>
            <person name="O'Laughlin M."/>
            <person name="Godfrey J."/>
            <person name="Wilson R.M."/>
            <person name="Miner T."/>
            <person name="Farmer C."/>
            <person name="Delehaunty K."/>
            <person name="Cordes M."/>
            <person name="Minx P."/>
            <person name="Tomlinson C."/>
            <person name="Chen J."/>
            <person name="Wollam A."/>
            <person name="Pepin K.H."/>
            <person name="Bhonagiri V."/>
            <person name="Zhang X."/>
            <person name="Warren W."/>
            <person name="Mitreva M."/>
            <person name="Mardis E.R."/>
            <person name="Wilson R.K."/>
        </authorList>
    </citation>
    <scope>NUCLEOTIDE SEQUENCE [LARGE SCALE GENOMIC DNA]</scope>
    <source>
        <strain evidence="1 2">RP2S-4</strain>
    </source>
</reference>
<protein>
    <submittedName>
        <fullName evidence="1">Uncharacterized protein</fullName>
    </submittedName>
</protein>
<accession>A0ABC9TGG2</accession>
<dbReference type="AlphaFoldDB" id="A0ABC9TGG2"/>